<dbReference type="EMBL" id="VSRR010085987">
    <property type="protein sequence ID" value="MPC90906.1"/>
    <property type="molecule type" value="Genomic_DNA"/>
</dbReference>
<proteinExistence type="predicted"/>
<dbReference type="AlphaFoldDB" id="A0A5B7JA57"/>
<evidence type="ECO:0000313" key="2">
    <source>
        <dbReference type="Proteomes" id="UP000324222"/>
    </source>
</evidence>
<protein>
    <submittedName>
        <fullName evidence="1">Uncharacterized protein</fullName>
    </submittedName>
</protein>
<dbReference type="OrthoDB" id="6350274at2759"/>
<reference evidence="1 2" key="1">
    <citation type="submission" date="2019-05" db="EMBL/GenBank/DDBJ databases">
        <title>Another draft genome of Portunus trituberculatus and its Hox gene families provides insights of decapod evolution.</title>
        <authorList>
            <person name="Jeong J.-H."/>
            <person name="Song I."/>
            <person name="Kim S."/>
            <person name="Choi T."/>
            <person name="Kim D."/>
            <person name="Ryu S."/>
            <person name="Kim W."/>
        </authorList>
    </citation>
    <scope>NUCLEOTIDE SEQUENCE [LARGE SCALE GENOMIC DNA]</scope>
    <source>
        <tissue evidence="1">Muscle</tissue>
    </source>
</reference>
<gene>
    <name evidence="1" type="ORF">E2C01_085910</name>
</gene>
<name>A0A5B7JA57_PORTR</name>
<keyword evidence="2" id="KW-1185">Reference proteome</keyword>
<sequence length="95" mass="10627">MYYWFRQKEGGEGRLGGDMLKVNTLKVNTRRHPLSFSAILTHLRPAHAHAHTPAVYRPPSNKVSVIFPPHSAVQSSHPVTLLASENWSKEVTQGT</sequence>
<organism evidence="1 2">
    <name type="scientific">Portunus trituberculatus</name>
    <name type="common">Swimming crab</name>
    <name type="synonym">Neptunus trituberculatus</name>
    <dbReference type="NCBI Taxonomy" id="210409"/>
    <lineage>
        <taxon>Eukaryota</taxon>
        <taxon>Metazoa</taxon>
        <taxon>Ecdysozoa</taxon>
        <taxon>Arthropoda</taxon>
        <taxon>Crustacea</taxon>
        <taxon>Multicrustacea</taxon>
        <taxon>Malacostraca</taxon>
        <taxon>Eumalacostraca</taxon>
        <taxon>Eucarida</taxon>
        <taxon>Decapoda</taxon>
        <taxon>Pleocyemata</taxon>
        <taxon>Brachyura</taxon>
        <taxon>Eubrachyura</taxon>
        <taxon>Portunoidea</taxon>
        <taxon>Portunidae</taxon>
        <taxon>Portuninae</taxon>
        <taxon>Portunus</taxon>
    </lineage>
</organism>
<comment type="caution">
    <text evidence="1">The sequence shown here is derived from an EMBL/GenBank/DDBJ whole genome shotgun (WGS) entry which is preliminary data.</text>
</comment>
<dbReference type="Proteomes" id="UP000324222">
    <property type="component" value="Unassembled WGS sequence"/>
</dbReference>
<evidence type="ECO:0000313" key="1">
    <source>
        <dbReference type="EMBL" id="MPC90906.1"/>
    </source>
</evidence>
<accession>A0A5B7JA57</accession>